<accession>E2PZ75</accession>
<dbReference type="EMBL" id="CM000913">
    <property type="protein sequence ID" value="EFG10336.1"/>
    <property type="molecule type" value="Genomic_DNA"/>
</dbReference>
<dbReference type="Proteomes" id="UP000002357">
    <property type="component" value="Chromosome"/>
</dbReference>
<gene>
    <name evidence="1" type="ORF">SCLAV_5263</name>
</gene>
<name>E2PZ75_STRCL</name>
<proteinExistence type="predicted"/>
<organism evidence="1 2">
    <name type="scientific">Streptomyces clavuligerus</name>
    <dbReference type="NCBI Taxonomy" id="1901"/>
    <lineage>
        <taxon>Bacteria</taxon>
        <taxon>Bacillati</taxon>
        <taxon>Actinomycetota</taxon>
        <taxon>Actinomycetes</taxon>
        <taxon>Kitasatosporales</taxon>
        <taxon>Streptomycetaceae</taxon>
        <taxon>Streptomyces</taxon>
    </lineage>
</organism>
<dbReference type="AlphaFoldDB" id="E2PZ75"/>
<sequence>MGSFSCGRFLGPERQTSVKRPERLGLRLFSTKRDMTEVMPRLAVVEADVQGFVEAHREITLGARFLASDTTPGWFKADESTRWAWTRTARRWSWSTSGRRTPG</sequence>
<evidence type="ECO:0000313" key="2">
    <source>
        <dbReference type="Proteomes" id="UP000002357"/>
    </source>
</evidence>
<keyword evidence="2" id="KW-1185">Reference proteome</keyword>
<evidence type="ECO:0000313" key="1">
    <source>
        <dbReference type="EMBL" id="EFG10336.1"/>
    </source>
</evidence>
<reference evidence="1 2" key="1">
    <citation type="journal article" date="2010" name="Genome Biol. Evol.">
        <title>The sequence of a 1.8-mb bacterial linear plasmid reveals a rich evolutionary reservoir of secondary metabolic pathways.</title>
        <authorList>
            <person name="Medema M.H."/>
            <person name="Trefzer A."/>
            <person name="Kovalchuk A."/>
            <person name="van den Berg M."/>
            <person name="Mueller U."/>
            <person name="Heijne W."/>
            <person name="Wu L."/>
            <person name="Alam M.T."/>
            <person name="Ronning C.M."/>
            <person name="Nierman W.C."/>
            <person name="Bovenberg R.A.L."/>
            <person name="Breitling R."/>
            <person name="Takano E."/>
        </authorList>
    </citation>
    <scope>NUCLEOTIDE SEQUENCE [LARGE SCALE GENOMIC DNA]</scope>
    <source>
        <strain evidence="2">ATCC 27064 / DSM 738 / JCM 4710 / NBRC 13307 / NCIMB 12785 / NRRL 3585 / VKM Ac-602</strain>
    </source>
</reference>
<protein>
    <submittedName>
        <fullName evidence="1">Uncharacterized protein</fullName>
    </submittedName>
</protein>